<evidence type="ECO:0000313" key="3">
    <source>
        <dbReference type="Proteomes" id="UP000000589"/>
    </source>
</evidence>
<reference evidence="1" key="3">
    <citation type="submission" date="2025-05" db="UniProtKB">
        <authorList>
            <consortium name="Ensembl"/>
        </authorList>
    </citation>
    <scope>IDENTIFICATION</scope>
    <source>
        <strain evidence="1">C57BL/6J</strain>
    </source>
</reference>
<name>A0AAQ4VMU0_MOUSE</name>
<keyword evidence="4 5" id="KW-1267">Proteomics identification</keyword>
<dbReference type="PANTHER" id="PTHR10807">
    <property type="entry name" value="MYOTUBULARIN-RELATED"/>
    <property type="match status" value="1"/>
</dbReference>
<dbReference type="MGI" id="MGI:1921552">
    <property type="gene designation" value="Mtmr3"/>
</dbReference>
<dbReference type="SMR" id="A0AAQ4VMU0"/>
<reference evidence="1 3" key="1">
    <citation type="journal article" date="2009" name="PLoS Biol.">
        <title>Lineage-specific biology revealed by a finished genome assembly of the mouse.</title>
        <authorList>
            <consortium name="Mouse Genome Sequencing Consortium"/>
            <person name="Church D.M."/>
            <person name="Goodstadt L."/>
            <person name="Hillier L.W."/>
            <person name="Zody M.C."/>
            <person name="Goldstein S."/>
            <person name="She X."/>
            <person name="Bult C.J."/>
            <person name="Agarwala R."/>
            <person name="Cherry J.L."/>
            <person name="DiCuccio M."/>
            <person name="Hlavina W."/>
            <person name="Kapustin Y."/>
            <person name="Meric P."/>
            <person name="Maglott D."/>
            <person name="Birtle Z."/>
            <person name="Marques A.C."/>
            <person name="Graves T."/>
            <person name="Zhou S."/>
            <person name="Teague B."/>
            <person name="Potamousis K."/>
            <person name="Churas C."/>
            <person name="Place M."/>
            <person name="Herschleb J."/>
            <person name="Runnheim R."/>
            <person name="Forrest D."/>
            <person name="Amos-Landgraf J."/>
            <person name="Schwartz D.C."/>
            <person name="Cheng Z."/>
            <person name="Lindblad-Toh K."/>
            <person name="Eichler E.E."/>
            <person name="Ponting C.P."/>
        </authorList>
    </citation>
    <scope>NUCLEOTIDE SEQUENCE [LARGE SCALE GENOMIC DNA]</scope>
    <source>
        <strain evidence="1 3">C57BL/6J</strain>
    </source>
</reference>
<dbReference type="Ensembl" id="ENSMUST00000249894.1">
    <property type="protein sequence ID" value="ENSMUSP00000159991.1"/>
    <property type="gene ID" value="ENSMUSG00000034354.19"/>
</dbReference>
<protein>
    <submittedName>
        <fullName evidence="1">Myotubularin related protein 3</fullName>
    </submittedName>
</protein>
<dbReference type="Ensembl" id="ENSMUST00000249887.1">
    <property type="protein sequence ID" value="ENSMUSP00000159984.1"/>
    <property type="gene ID" value="ENSMUSG00000034354.19"/>
</dbReference>
<gene>
    <name evidence="1 2" type="primary">Mtmr3</name>
</gene>
<dbReference type="Proteomes" id="UP000000589">
    <property type="component" value="Chromosome 11"/>
</dbReference>
<proteinExistence type="evidence at protein level"/>
<evidence type="ECO:0000313" key="2">
    <source>
        <dbReference type="MGI" id="MGI:1921552"/>
    </source>
</evidence>
<reference evidence="1 3" key="2">
    <citation type="journal article" date="2011" name="PLoS Biol.">
        <title>Modernizing reference genome assemblies.</title>
        <authorList>
            <person name="Church D.M."/>
            <person name="Schneider V.A."/>
            <person name="Graves T."/>
            <person name="Auger K."/>
            <person name="Cunningham F."/>
            <person name="Bouk N."/>
            <person name="Chen H.C."/>
            <person name="Agarwala R."/>
            <person name="McLaren W.M."/>
            <person name="Ritchie G.R."/>
            <person name="Albracht D."/>
            <person name="Kremitzki M."/>
            <person name="Rock S."/>
            <person name="Kotkiewicz H."/>
            <person name="Kremitzki C."/>
            <person name="Wollam A."/>
            <person name="Trani L."/>
            <person name="Fulton L."/>
            <person name="Fulton R."/>
            <person name="Matthews L."/>
            <person name="Whitehead S."/>
            <person name="Chow W."/>
            <person name="Torrance J."/>
            <person name="Dunn M."/>
            <person name="Harden G."/>
            <person name="Threadgold G."/>
            <person name="Wood J."/>
            <person name="Collins J."/>
            <person name="Heath P."/>
            <person name="Griffiths G."/>
            <person name="Pelan S."/>
            <person name="Grafham D."/>
            <person name="Eichler E.E."/>
            <person name="Weinstock G."/>
            <person name="Mardis E.R."/>
            <person name="Wilson R.K."/>
            <person name="Howe K."/>
            <person name="Flicek P."/>
            <person name="Hubbard T."/>
        </authorList>
    </citation>
    <scope>NUCLEOTIDE SEQUENCE [LARGE SCALE GENOMIC DNA]</scope>
    <source>
        <strain evidence="1 3">C57BL/6J</strain>
    </source>
</reference>
<evidence type="ECO:0000313" key="1">
    <source>
        <dbReference type="Ensembl" id="ENSMUSP00000159992.1"/>
    </source>
</evidence>
<evidence type="ECO:0007829" key="5">
    <source>
        <dbReference type="ProteomicsDB" id="A0AAQ4VMU0"/>
    </source>
</evidence>
<accession>A0AAQ4VMU0</accession>
<dbReference type="PANTHER" id="PTHR10807:SF66">
    <property type="entry name" value="MYOTUBULARIN-RELATED PROTEIN 3"/>
    <property type="match status" value="1"/>
</dbReference>
<dbReference type="AGR" id="MGI:1921552"/>
<dbReference type="Ensembl" id="ENSMUST00000249895.1">
    <property type="protein sequence ID" value="ENSMUSP00000159992.1"/>
    <property type="gene ID" value="ENSMUSG00000034354.19"/>
</dbReference>
<dbReference type="InterPro" id="IPR030564">
    <property type="entry name" value="Myotubularin"/>
</dbReference>
<keyword evidence="3" id="KW-1185">Reference proteome</keyword>
<dbReference type="GeneTree" id="ENSGT00940000157272"/>
<sequence>MDEEMRHSLECIQANQIFPRKQLIREDENLQVPFLELHGESTEYVGRAEEAIIALSNYRLHIKFKESLVNVPLQLIESVECRDIFQLHLTCKDCKVIRCQFPTFEQCQDWLKRLNNAIRPPGKIEDLFSFAYHAWCMEVYASEKEQHGDLCRPALLCTLGFLRCAAVWLLRGLLESQLRLSGKHFYNHRTIASAFKNVSVIFKKCVLDH</sequence>
<organism evidence="1 3">
    <name type="scientific">Mus musculus</name>
    <name type="common">Mouse</name>
    <dbReference type="NCBI Taxonomy" id="10090"/>
    <lineage>
        <taxon>Eukaryota</taxon>
        <taxon>Metazoa</taxon>
        <taxon>Chordata</taxon>
        <taxon>Craniata</taxon>
        <taxon>Vertebrata</taxon>
        <taxon>Euteleostomi</taxon>
        <taxon>Mammalia</taxon>
        <taxon>Eutheria</taxon>
        <taxon>Euarchontoglires</taxon>
        <taxon>Glires</taxon>
        <taxon>Rodentia</taxon>
        <taxon>Myomorpha</taxon>
        <taxon>Muroidea</taxon>
        <taxon>Muridae</taxon>
        <taxon>Murinae</taxon>
        <taxon>Mus</taxon>
        <taxon>Mus</taxon>
    </lineage>
</organism>
<dbReference type="SUPFAM" id="SSF50729">
    <property type="entry name" value="PH domain-like"/>
    <property type="match status" value="1"/>
</dbReference>
<dbReference type="AlphaFoldDB" id="A0AAQ4VMU0"/>
<evidence type="ECO:0007829" key="4">
    <source>
        <dbReference type="PeptideAtlas" id="A0AAQ4VMU0"/>
    </source>
</evidence>